<evidence type="ECO:0000259" key="3">
    <source>
        <dbReference type="Pfam" id="PF00534"/>
    </source>
</evidence>
<dbReference type="RefSeq" id="WP_014436742.1">
    <property type="nucleotide sequence ID" value="NC_017080.1"/>
</dbReference>
<dbReference type="Pfam" id="PF13439">
    <property type="entry name" value="Glyco_transf_4"/>
    <property type="match status" value="1"/>
</dbReference>
<evidence type="ECO:0000259" key="4">
    <source>
        <dbReference type="Pfam" id="PF13439"/>
    </source>
</evidence>
<reference evidence="5 6" key="1">
    <citation type="submission" date="2012-02" db="EMBL/GenBank/DDBJ databases">
        <title>Complete genome sequence of Phycisphaera mikurensis NBRC 102666.</title>
        <authorList>
            <person name="Ankai A."/>
            <person name="Hosoyama A."/>
            <person name="Terui Y."/>
            <person name="Sekine M."/>
            <person name="Fukai R."/>
            <person name="Kato Y."/>
            <person name="Nakamura S."/>
            <person name="Yamada-Narita S."/>
            <person name="Kawakoshi A."/>
            <person name="Fukunaga Y."/>
            <person name="Yamazaki S."/>
            <person name="Fujita N."/>
        </authorList>
    </citation>
    <scope>NUCLEOTIDE SEQUENCE [LARGE SCALE GENOMIC DNA]</scope>
    <source>
        <strain evidence="6">NBRC 102666 / KCTC 22515 / FYK2301M01</strain>
    </source>
</reference>
<dbReference type="eggNOG" id="COG0438">
    <property type="taxonomic scope" value="Bacteria"/>
</dbReference>
<dbReference type="HOGENOM" id="CLU_009583_2_3_0"/>
<dbReference type="Proteomes" id="UP000007881">
    <property type="component" value="Chromosome"/>
</dbReference>
<keyword evidence="1" id="KW-0328">Glycosyltransferase</keyword>
<protein>
    <submittedName>
        <fullName evidence="5">Glycosyltransferase</fullName>
    </submittedName>
</protein>
<dbReference type="Pfam" id="PF00534">
    <property type="entry name" value="Glycos_transf_1"/>
    <property type="match status" value="1"/>
</dbReference>
<dbReference type="KEGG" id="phm:PSMK_13640"/>
<dbReference type="InterPro" id="IPR001296">
    <property type="entry name" value="Glyco_trans_1"/>
</dbReference>
<evidence type="ECO:0000256" key="1">
    <source>
        <dbReference type="ARBA" id="ARBA00022676"/>
    </source>
</evidence>
<organism evidence="5 6">
    <name type="scientific">Phycisphaera mikurensis (strain NBRC 102666 / KCTC 22515 / FYK2301M01)</name>
    <dbReference type="NCBI Taxonomy" id="1142394"/>
    <lineage>
        <taxon>Bacteria</taxon>
        <taxon>Pseudomonadati</taxon>
        <taxon>Planctomycetota</taxon>
        <taxon>Phycisphaerae</taxon>
        <taxon>Phycisphaerales</taxon>
        <taxon>Phycisphaeraceae</taxon>
        <taxon>Phycisphaera</taxon>
    </lineage>
</organism>
<dbReference type="STRING" id="1142394.PSMK_13640"/>
<gene>
    <name evidence="5" type="ordered locus">PSMK_13640</name>
</gene>
<dbReference type="GO" id="GO:0016757">
    <property type="term" value="F:glycosyltransferase activity"/>
    <property type="evidence" value="ECO:0007669"/>
    <property type="project" value="UniProtKB-KW"/>
</dbReference>
<dbReference type="PANTHER" id="PTHR12526:SF510">
    <property type="entry name" value="D-INOSITOL 3-PHOSPHATE GLYCOSYLTRANSFERASE"/>
    <property type="match status" value="1"/>
</dbReference>
<dbReference type="Gene3D" id="3.40.50.2000">
    <property type="entry name" value="Glycogen Phosphorylase B"/>
    <property type="match status" value="2"/>
</dbReference>
<evidence type="ECO:0000313" key="5">
    <source>
        <dbReference type="EMBL" id="BAM03523.1"/>
    </source>
</evidence>
<dbReference type="AlphaFoldDB" id="I0IE35"/>
<feature type="domain" description="Glycosyl transferase family 1" evidence="3">
    <location>
        <begin position="211"/>
        <end position="364"/>
    </location>
</feature>
<dbReference type="SUPFAM" id="SSF53756">
    <property type="entry name" value="UDP-Glycosyltransferase/glycogen phosphorylase"/>
    <property type="match status" value="1"/>
</dbReference>
<name>I0IE35_PHYMF</name>
<sequence>MTPLRVLLYTPVVPTEAGGVQAVYRRTAAFLAARGHAVVRAWPIDDPAAPEPRPRRWPSPGEVLTLRLPRLEDRRLPLGRPRPTPRGLLHAADPLRRLRSTLRGFRPRVVDVHFPRGGTRWFASSRRRAALVLTCHGSDLLQPLPADAARLRALLRRADRIIAVSAGLAERAETLRAGGHRPAFPRAPVEVIPNGVDLAFWRRPDDAAAAPAALACVGRLERVKGHDVLLRALARLRASVPAARLTLVGDGPEAPALRSLAAELGLGDAVRFAGRLDPAATAALLHASSVAVMPSRSEGLPLALLEAMAAGLPPVVTRVGGMPDALGEPPAGRIVAPEDPAALAASLAALLADPAARAALAAAAVRRAAAFSAAAADLRHAEVLEEAALSRPGRSPAR</sequence>
<feature type="domain" description="Glycosyltransferase subfamily 4-like N-terminal" evidence="4">
    <location>
        <begin position="18"/>
        <end position="199"/>
    </location>
</feature>
<accession>I0IE35</accession>
<evidence type="ECO:0000256" key="2">
    <source>
        <dbReference type="ARBA" id="ARBA00022679"/>
    </source>
</evidence>
<keyword evidence="2 5" id="KW-0808">Transferase</keyword>
<proteinExistence type="predicted"/>
<keyword evidence="6" id="KW-1185">Reference proteome</keyword>
<dbReference type="InterPro" id="IPR028098">
    <property type="entry name" value="Glyco_trans_4-like_N"/>
</dbReference>
<dbReference type="PANTHER" id="PTHR12526">
    <property type="entry name" value="GLYCOSYLTRANSFERASE"/>
    <property type="match status" value="1"/>
</dbReference>
<dbReference type="EMBL" id="AP012338">
    <property type="protein sequence ID" value="BAM03523.1"/>
    <property type="molecule type" value="Genomic_DNA"/>
</dbReference>
<evidence type="ECO:0000313" key="6">
    <source>
        <dbReference type="Proteomes" id="UP000007881"/>
    </source>
</evidence>